<organism evidence="1">
    <name type="scientific">Brassica napus</name>
    <name type="common">Rape</name>
    <dbReference type="NCBI Taxonomy" id="3708"/>
    <lineage>
        <taxon>Eukaryota</taxon>
        <taxon>Viridiplantae</taxon>
        <taxon>Streptophyta</taxon>
        <taxon>Embryophyta</taxon>
        <taxon>Tracheophyta</taxon>
        <taxon>Spermatophyta</taxon>
        <taxon>Magnoliopsida</taxon>
        <taxon>eudicotyledons</taxon>
        <taxon>Gunneridae</taxon>
        <taxon>Pentapetalae</taxon>
        <taxon>rosids</taxon>
        <taxon>malvids</taxon>
        <taxon>Brassicales</taxon>
        <taxon>Brassicaceae</taxon>
        <taxon>Brassiceae</taxon>
        <taxon>Brassica</taxon>
    </lineage>
</organism>
<evidence type="ECO:0000313" key="1">
    <source>
        <dbReference type="EMBL" id="CAF2073173.1"/>
    </source>
</evidence>
<dbReference type="EMBL" id="HG994365">
    <property type="protein sequence ID" value="CAF2073173.1"/>
    <property type="molecule type" value="Genomic_DNA"/>
</dbReference>
<dbReference type="AlphaFoldDB" id="A0A816RF99"/>
<accession>A0A816RF99</accession>
<dbReference type="Proteomes" id="UP001295469">
    <property type="component" value="Chromosome C01"/>
</dbReference>
<name>A0A816RF99_BRANA</name>
<proteinExistence type="predicted"/>
<gene>
    <name evidence="1" type="ORF">DARMORV10_C01P27400.1</name>
</gene>
<sequence>MAYIYQGFESFHSHSTWSAFTRITLKENHLMAKQQLHFFELRAGPFGSGLSGKLAMSRKVEI</sequence>
<protein>
    <submittedName>
        <fullName evidence="1">(rape) hypothetical protein</fullName>
    </submittedName>
</protein>
<reference evidence="1" key="1">
    <citation type="submission" date="2021-01" db="EMBL/GenBank/DDBJ databases">
        <authorList>
            <consortium name="Genoscope - CEA"/>
            <person name="William W."/>
        </authorList>
    </citation>
    <scope>NUCLEOTIDE SEQUENCE</scope>
</reference>